<organism evidence="2 3">
    <name type="scientific">Fusarium poae</name>
    <dbReference type="NCBI Taxonomy" id="36050"/>
    <lineage>
        <taxon>Eukaryota</taxon>
        <taxon>Fungi</taxon>
        <taxon>Dikarya</taxon>
        <taxon>Ascomycota</taxon>
        <taxon>Pezizomycotina</taxon>
        <taxon>Sordariomycetes</taxon>
        <taxon>Hypocreomycetidae</taxon>
        <taxon>Hypocreales</taxon>
        <taxon>Nectriaceae</taxon>
        <taxon>Fusarium</taxon>
    </lineage>
</organism>
<evidence type="ECO:0000313" key="2">
    <source>
        <dbReference type="EMBL" id="OBS15485.1"/>
    </source>
</evidence>
<dbReference type="OMA" id="LYVARYK"/>
<keyword evidence="1" id="KW-0812">Transmembrane</keyword>
<keyword evidence="1" id="KW-1133">Transmembrane helix</keyword>
<dbReference type="EMBL" id="LYXU01000154">
    <property type="protein sequence ID" value="OBS15485.1"/>
    <property type="molecule type" value="Genomic_DNA"/>
</dbReference>
<reference evidence="2 3" key="1">
    <citation type="submission" date="2016-06" db="EMBL/GenBank/DDBJ databases">
        <title>Living apart together: crosstalk between the core and supernumerary genomes in a fungal plant pathogen.</title>
        <authorList>
            <person name="Vanheule A."/>
            <person name="Audenaert K."/>
            <person name="Warris S."/>
            <person name="Van De Geest H."/>
            <person name="Schijlen E."/>
            <person name="Hofte M."/>
            <person name="De Saeger S."/>
            <person name="Haesaert G."/>
            <person name="Waalwijk C."/>
            <person name="Van Der Lee T."/>
        </authorList>
    </citation>
    <scope>NUCLEOTIDE SEQUENCE [LARGE SCALE GENOMIC DNA]</scope>
    <source>
        <strain evidence="2 3">2516</strain>
    </source>
</reference>
<evidence type="ECO:0008006" key="4">
    <source>
        <dbReference type="Google" id="ProtNLM"/>
    </source>
</evidence>
<feature type="transmembrane region" description="Helical" evidence="1">
    <location>
        <begin position="83"/>
        <end position="104"/>
    </location>
</feature>
<dbReference type="AlphaFoldDB" id="A0A1B8A4T8"/>
<feature type="transmembrane region" description="Helical" evidence="1">
    <location>
        <begin position="116"/>
        <end position="139"/>
    </location>
</feature>
<dbReference type="OrthoDB" id="5136613at2759"/>
<feature type="transmembrane region" description="Helical" evidence="1">
    <location>
        <begin position="159"/>
        <end position="177"/>
    </location>
</feature>
<evidence type="ECO:0000256" key="1">
    <source>
        <dbReference type="SAM" id="Phobius"/>
    </source>
</evidence>
<name>A0A1B8A4T8_FUSPO</name>
<protein>
    <recommendedName>
        <fullName evidence="4">EXPERA domain-containing protein</fullName>
    </recommendedName>
</protein>
<dbReference type="PANTHER" id="PTHR37019:SF2">
    <property type="entry name" value="EXPERA DOMAIN-CONTAINING PROTEIN"/>
    <property type="match status" value="1"/>
</dbReference>
<dbReference type="Proteomes" id="UP000091967">
    <property type="component" value="Unassembled WGS sequence"/>
</dbReference>
<accession>A0A1B8A4T8</accession>
<feature type="transmembrane region" description="Helical" evidence="1">
    <location>
        <begin position="21"/>
        <end position="40"/>
    </location>
</feature>
<proteinExistence type="predicted"/>
<keyword evidence="1" id="KW-0472">Membrane</keyword>
<keyword evidence="3" id="KW-1185">Reference proteome</keyword>
<sequence length="188" mass="21306">MTGKDCTTTRISEILPWYYQYLFMIFEPSVIIVSLSLIPVSPSNHFHSLAPTDSNGPFWSNSALHKSCDAETAWNTPQLRGLWYSYMGALAFSAVIEPLLLYVARYKLRDVYDAEEVIKAVLFAFFAFDVFHAGATLAVTGIRAALPASRMHIYAMVNVWVPTAWMVLRTLWVMGVARKSTVNRMKRE</sequence>
<gene>
    <name evidence="2" type="ORF">FPOA_13678</name>
</gene>
<evidence type="ECO:0000313" key="3">
    <source>
        <dbReference type="Proteomes" id="UP000091967"/>
    </source>
</evidence>
<dbReference type="PANTHER" id="PTHR37019">
    <property type="entry name" value="CHROMOSOME 1, WHOLE GENOME SHOTGUN SEQUENCE"/>
    <property type="match status" value="1"/>
</dbReference>
<comment type="caution">
    <text evidence="2">The sequence shown here is derived from an EMBL/GenBank/DDBJ whole genome shotgun (WGS) entry which is preliminary data.</text>
</comment>